<proteinExistence type="predicted"/>
<keyword evidence="3" id="KW-1185">Reference proteome</keyword>
<sequence>MLKQQCPSSFFLRVFLSLIMIIMPAIYGCGGGGSVESFNNNNESELQILSDHFFATTTTDSSGKAVLDTFSFNKDIELEVTDEQGHPLSEIAVEYEQNEGVATIAVYDPQAIYAPLIYAVDLINSDQWIVNNGGPAFVVVSGPILVVGCALALYTGYKAGDALYELTDFIIENVSEVDYTKTTIRCTVGELASQIPNVVTLANLPFAVSSNVAFVSTGGLSLGIKKLTVRKAITLNLIDTANESIMMHLIGYLSEMVGRQVGENELIEISIFHFAFLFYGSNGLISIDFVNTDDPVPPIEPPDPDPSQMSDFVGTWTGNLAFNSNYDNDTRPMRIELAIWNNQLEGVLINQSRPQDQNALVGYVQNGVFYFNMLVSQSDSNNPDCAGWDIGGTLRLDTEKTAMTFDAAGYVCGPGQITWGTLNGVMNQQ</sequence>
<dbReference type="AlphaFoldDB" id="A0AA41R226"/>
<gene>
    <name evidence="2" type="ORF">MRX98_06525</name>
</gene>
<protein>
    <submittedName>
        <fullName evidence="2">Uncharacterized protein</fullName>
    </submittedName>
</protein>
<feature type="transmembrane region" description="Helical" evidence="1">
    <location>
        <begin position="10"/>
        <end position="27"/>
    </location>
</feature>
<comment type="caution">
    <text evidence="2">The sequence shown here is derived from an EMBL/GenBank/DDBJ whole genome shotgun (WGS) entry which is preliminary data.</text>
</comment>
<reference evidence="2" key="1">
    <citation type="submission" date="2022-04" db="EMBL/GenBank/DDBJ databases">
        <title>Desulfatitalea alkaliphila sp. nov., a novel anaerobic sulfate-reducing bacterium isolated from terrestrial mud volcano, Taman Peninsula, Russia.</title>
        <authorList>
            <person name="Khomyakova M.A."/>
            <person name="Merkel A.Y."/>
            <person name="Slobodkin A.I."/>
        </authorList>
    </citation>
    <scope>NUCLEOTIDE SEQUENCE</scope>
    <source>
        <strain evidence="2">M08but</strain>
    </source>
</reference>
<evidence type="ECO:0000313" key="2">
    <source>
        <dbReference type="EMBL" id="MCJ8500223.1"/>
    </source>
</evidence>
<keyword evidence="1" id="KW-0472">Membrane</keyword>
<dbReference type="RefSeq" id="WP_246904091.1">
    <property type="nucleotide sequence ID" value="NZ_JALJRB010000005.1"/>
</dbReference>
<name>A0AA41R226_9BACT</name>
<evidence type="ECO:0000313" key="3">
    <source>
        <dbReference type="Proteomes" id="UP001165427"/>
    </source>
</evidence>
<organism evidence="2 3">
    <name type="scientific">Desulfatitalea alkaliphila</name>
    <dbReference type="NCBI Taxonomy" id="2929485"/>
    <lineage>
        <taxon>Bacteria</taxon>
        <taxon>Pseudomonadati</taxon>
        <taxon>Thermodesulfobacteriota</taxon>
        <taxon>Desulfobacteria</taxon>
        <taxon>Desulfobacterales</taxon>
        <taxon>Desulfosarcinaceae</taxon>
        <taxon>Desulfatitalea</taxon>
    </lineage>
</organism>
<evidence type="ECO:0000256" key="1">
    <source>
        <dbReference type="SAM" id="Phobius"/>
    </source>
</evidence>
<keyword evidence="1" id="KW-0812">Transmembrane</keyword>
<dbReference type="Proteomes" id="UP001165427">
    <property type="component" value="Unassembled WGS sequence"/>
</dbReference>
<accession>A0AA41R226</accession>
<dbReference type="PROSITE" id="PS51257">
    <property type="entry name" value="PROKAR_LIPOPROTEIN"/>
    <property type="match status" value="1"/>
</dbReference>
<dbReference type="EMBL" id="JALJRB010000005">
    <property type="protein sequence ID" value="MCJ8500223.1"/>
    <property type="molecule type" value="Genomic_DNA"/>
</dbReference>
<keyword evidence="1" id="KW-1133">Transmembrane helix</keyword>